<evidence type="ECO:0000313" key="1">
    <source>
        <dbReference type="EMBL" id="KAI8532550.1"/>
    </source>
</evidence>
<sequence>MIETSRSDEFKHMSCARKRKVNSGWTLGPPRLTDITLKKELQPPIAIVSGKLVLHSGYTQIPTVLHHAYLLTVDLSGKSYVAVKSAVHHYLRPGVAVILIHICPTSVRLGHRQPLHHRRDLAQLLLEARWTGNKGQSFRTFRDDDGIERGKNVELELDKAIKEARSSIVVFSKDYASSGWCLDELVMILERKRTSSGAGHVVLPVFYDVDPSQVRKQTGSFGEAFCRHEERLNKETNGIEKEDFKKKVQVWRRALREVADLAGMVLQNQADGHESKFIQKIVRVIGDKLNRPVLHVAHNPIGIESRVRDIHSWLQDESNVGIALIYGMGGIGKTTVAKFVYNLNIERFEASSFLANIRDISEGPKGLVRLQRQFLSDILKRKKEKIWSVDEGIGKIKDVIGCKRVLVVLDDVDHRAQFDALIGMRDWFHPGSKIILTTRNSHLLKANELDETFEVVGLNFDESLELFSWHAFGQCHPIGGYTELSQRVVRYCGGLPLALKVLGSLLSDHSLDIWENTLQKLKAIPNSEILKKLQISYDCLDGHDKELFLHIACFFIGKRKDFVVRILGDLYPTVGIQTLIERCLLTVDQRNKLMMHQLLGQMGREIVRQESPKEPGKRSRLWHSKDSFRVLSEKTGTETIEGLYLDMNHVLEEDSPHVLEKDGRCVSKVKRPRFEELNDESSFAEQGYSLKRRCLSLFLWRQTNNVGRSSYHVELRTDAFTRLPNLELLQLNNVEIMGRYADFPAGLKCLTWHGFPLTSIPADFSPKRLVGLDLRYSKLQQVWKGEMFLMSLKILNLSHSHGLKNTPNFTGLPNLEILVLKYCISLVEMHKSIGELGSLVLLNLEGCKNLMKLPCEIGHLTSLEKLILSGCSKLDQLPAELGQMKSLTVLHAGGISQDVGGGRSWASLVLSLVLNPRKSPKTLPSLPGSLVELSLSNCSLLSDDLAKCIGNLHLLKVLDLSESPISSLPENIKGLTVLESLDLSYCTRLRSLPELPMTLQRLDLIECRSLEMITNLPNLFTYLSFGMLNCNIVEVQGMFKVEPIGNVDAEIINLLGLSSELETIKSLEVILFNPCCVQIDKKSPPQVLYECGIYNIFLPRSEVPASWCNNNKTMGSSITFNLPSVPNLKIEALKIYVVFGRSSDYDPEKLFEFYYYLTLNNMTKGLKWAYSPWIRSIPPDDGKMVWLNHWKVGNQLKLEAGDEVNVSAGIAEFSYSFVKEIGVQIVYDEPEAKGSQHLIASSHQNVTNVDLSAYQLKPGYYHLCHFGEHQSYYHNYGSHRSNHRGENIPLGSSAKILFGEDDEQG</sequence>
<accession>A0ACC0LV57</accession>
<dbReference type="EMBL" id="CM046398">
    <property type="protein sequence ID" value="KAI8532550.1"/>
    <property type="molecule type" value="Genomic_DNA"/>
</dbReference>
<protein>
    <submittedName>
        <fullName evidence="1">Uncharacterized protein</fullName>
    </submittedName>
</protein>
<keyword evidence="2" id="KW-1185">Reference proteome</keyword>
<comment type="caution">
    <text evidence="1">The sequence shown here is derived from an EMBL/GenBank/DDBJ whole genome shotgun (WGS) entry which is preliminary data.</text>
</comment>
<proteinExistence type="predicted"/>
<name>A0ACC0LV57_RHOML</name>
<organism evidence="1 2">
    <name type="scientific">Rhododendron molle</name>
    <name type="common">Chinese azalea</name>
    <name type="synonym">Azalea mollis</name>
    <dbReference type="NCBI Taxonomy" id="49168"/>
    <lineage>
        <taxon>Eukaryota</taxon>
        <taxon>Viridiplantae</taxon>
        <taxon>Streptophyta</taxon>
        <taxon>Embryophyta</taxon>
        <taxon>Tracheophyta</taxon>
        <taxon>Spermatophyta</taxon>
        <taxon>Magnoliopsida</taxon>
        <taxon>eudicotyledons</taxon>
        <taxon>Gunneridae</taxon>
        <taxon>Pentapetalae</taxon>
        <taxon>asterids</taxon>
        <taxon>Ericales</taxon>
        <taxon>Ericaceae</taxon>
        <taxon>Ericoideae</taxon>
        <taxon>Rhodoreae</taxon>
        <taxon>Rhododendron</taxon>
    </lineage>
</organism>
<dbReference type="Proteomes" id="UP001062846">
    <property type="component" value="Chromosome 11"/>
</dbReference>
<evidence type="ECO:0000313" key="2">
    <source>
        <dbReference type="Proteomes" id="UP001062846"/>
    </source>
</evidence>
<reference evidence="1" key="1">
    <citation type="submission" date="2022-02" db="EMBL/GenBank/DDBJ databases">
        <title>Plant Genome Project.</title>
        <authorList>
            <person name="Zhang R.-G."/>
        </authorList>
    </citation>
    <scope>NUCLEOTIDE SEQUENCE</scope>
    <source>
        <strain evidence="1">AT1</strain>
    </source>
</reference>
<gene>
    <name evidence="1" type="ORF">RHMOL_Rhmol11G0222400</name>
</gene>